<dbReference type="KEGG" id="vg:15009935"/>
<dbReference type="Proteomes" id="UP000203074">
    <property type="component" value="Segment"/>
</dbReference>
<sequence length="72" mass="8057">MIKLKNKLSNAFYILIVAVSLFSCEGGETKTETTETYVTVIVEDCEYIFKDGTGYKGMTHKGNCKNVIHNCN</sequence>
<keyword evidence="4" id="KW-1185">Reference proteome</keyword>
<organism evidence="1 4">
    <name type="scientific">Cellulophaga phage phiST</name>
    <dbReference type="NCBI Taxonomy" id="756282"/>
    <lineage>
        <taxon>Viruses</taxon>
        <taxon>Duplodnaviria</taxon>
        <taxon>Heunggongvirae</taxon>
        <taxon>Uroviricota</taxon>
        <taxon>Caudoviricetes</taxon>
        <taxon>Cbastvirus</taxon>
        <taxon>Cbastvirus ST</taxon>
    </lineage>
</organism>
<dbReference type="EMBL" id="KC821604">
    <property type="protein sequence ID" value="AGO47211.1"/>
    <property type="molecule type" value="Genomic_DNA"/>
</dbReference>
<evidence type="ECO:0000313" key="3">
    <source>
        <dbReference type="Proteomes" id="UP000014729"/>
    </source>
</evidence>
<dbReference type="PROSITE" id="PS51257">
    <property type="entry name" value="PROKAR_LIPOPROTEIN"/>
    <property type="match status" value="1"/>
</dbReference>
<dbReference type="Proteomes" id="UP000014729">
    <property type="component" value="Segment"/>
</dbReference>
<reference evidence="1 4" key="1">
    <citation type="submission" date="2010-11" db="EMBL/GenBank/DDBJ databases">
        <title>The Genome Sequence of Cellulophaga phage phiST.</title>
        <authorList>
            <consortium name="The Broad Institute Genome Sequencing Platform"/>
            <person name="Henn M.R."/>
            <person name="Reimann L."/>
            <person name="Holmfelt K."/>
            <person name="Levin J."/>
            <person name="Malboeuf C."/>
            <person name="Casali M."/>
            <person name="Russ C."/>
            <person name="Lennon N."/>
            <person name="Chapman S.B."/>
            <person name="Erlich R."/>
            <person name="Young S.K."/>
            <person name="Yandava C."/>
            <person name="Zeng Q."/>
            <person name="Alvarado L."/>
            <person name="Anderson S."/>
            <person name="Berlin A."/>
            <person name="Chen Z."/>
            <person name="Freedman E."/>
            <person name="Gellesch M."/>
            <person name="Goldberg J."/>
            <person name="Green L."/>
            <person name="Griggs A."/>
            <person name="Gujja S."/>
            <person name="Heilman E.R."/>
            <person name="Heiman D."/>
            <person name="Hollinger A."/>
            <person name="Howarth C."/>
            <person name="Larson L."/>
            <person name="Mehta T."/>
            <person name="Pearson M."/>
            <person name="Roberts A."/>
            <person name="Ryan E."/>
            <person name="Saif S."/>
            <person name="Shea T."/>
            <person name="Shenoy N."/>
            <person name="Sisk P."/>
            <person name="Stolte C."/>
            <person name="Sykes S."/>
            <person name="White J."/>
            <person name="Haas B."/>
            <person name="Nusbaum C."/>
            <person name="Birren B."/>
        </authorList>
    </citation>
    <scope>NUCLEOTIDE SEQUENCE [LARGE SCALE GENOMIC DNA]</scope>
    <source>
        <strain evidence="1">PhiST</strain>
        <strain evidence="4">phiST</strain>
    </source>
</reference>
<accession>M4SPR7</accession>
<evidence type="ECO:0008006" key="5">
    <source>
        <dbReference type="Google" id="ProtNLM"/>
    </source>
</evidence>
<evidence type="ECO:0000313" key="2">
    <source>
        <dbReference type="EMBL" id="AGO47211.1"/>
    </source>
</evidence>
<dbReference type="GeneID" id="15009935"/>
<proteinExistence type="predicted"/>
<dbReference type="EMBL" id="HQ634192">
    <property type="protein sequence ID" value="AGH56736.1"/>
    <property type="molecule type" value="Genomic_DNA"/>
</dbReference>
<evidence type="ECO:0000313" key="1">
    <source>
        <dbReference type="EMBL" id="AGH56736.1"/>
    </source>
</evidence>
<reference evidence="3" key="3">
    <citation type="submission" date="2013-03" db="EMBL/GenBank/DDBJ databases">
        <title>The Cellulophaga phages: a novel, diverse, and globally ubiquitous model system.</title>
        <authorList>
            <person name="Holmfeldt K."/>
            <person name="Solonenko N."/>
            <person name="Shah M."/>
            <person name="Corrier K."/>
            <person name="Riemann L."/>
            <person name="VerBerkmoes N.C."/>
            <person name="Sullivan M.B."/>
        </authorList>
    </citation>
    <scope>NUCLEOTIDE SEQUENCE [LARGE SCALE GENOMIC DNA]</scope>
</reference>
<name>M4SPR7_9CAUD</name>
<dbReference type="RefSeq" id="YP_007673419.1">
    <property type="nucleotide sequence ID" value="NC_020842.1"/>
</dbReference>
<evidence type="ECO:0000313" key="4">
    <source>
        <dbReference type="Proteomes" id="UP000203074"/>
    </source>
</evidence>
<gene>
    <name evidence="1" type="ORF">CGPG_00037</name>
    <name evidence="2" type="ORF">PhiST_gp072</name>
</gene>
<reference evidence="2 3" key="2">
    <citation type="journal article" date="2013" name="Proc. Natl. Acad. Sci. U.S.A.">
        <title>Twelve previously unknown phage genera are ubiquitous in global oceans.</title>
        <authorList>
            <person name="Holmfeldt K."/>
            <person name="Solonenko N."/>
            <person name="Shah M."/>
            <person name="Corrier K."/>
            <person name="Riemann L."/>
            <person name="Verberkmoes N.C."/>
            <person name="Sullivan M.B."/>
        </authorList>
    </citation>
    <scope>NUCLEOTIDE SEQUENCE [LARGE SCALE GENOMIC DNA]</scope>
    <source>
        <strain evidence="2">PhiST</strain>
    </source>
</reference>
<protein>
    <recommendedName>
        <fullName evidence="5">Lipoprotein</fullName>
    </recommendedName>
</protein>